<dbReference type="Proteomes" id="UP000755577">
    <property type="component" value="Unassembled WGS sequence"/>
</dbReference>
<keyword evidence="4" id="KW-1185">Reference proteome</keyword>
<dbReference type="AlphaFoldDB" id="A0A6P2GBV1"/>
<evidence type="ECO:0000313" key="4">
    <source>
        <dbReference type="Proteomes" id="UP000755577"/>
    </source>
</evidence>
<dbReference type="EMBL" id="CABVLY010000014">
    <property type="protein sequence ID" value="VVU51085.1"/>
    <property type="molecule type" value="Genomic_DNA"/>
</dbReference>
<gene>
    <name evidence="2" type="ORF">BAN20980_03805</name>
    <name evidence="1" type="ORF">JQK92_23300</name>
</gene>
<dbReference type="GeneID" id="56501854"/>
<dbReference type="RefSeq" id="WP_096507028.1">
    <property type="nucleotide sequence ID" value="NZ_CABVLY010000014.1"/>
</dbReference>
<dbReference type="EMBL" id="JAFCIQ010000018">
    <property type="protein sequence ID" value="MBM2769349.1"/>
    <property type="molecule type" value="Genomic_DNA"/>
</dbReference>
<accession>A0A6P2GBV1</accession>
<reference evidence="1 4" key="2">
    <citation type="submission" date="2021-02" db="EMBL/GenBank/DDBJ databases">
        <title>Draft genome of the type strains Burkholderia anthina DSM16086.</title>
        <authorList>
            <person name="Hertel R."/>
            <person name="Meissner J."/>
            <person name="Poehlein A."/>
            <person name="Daniel R."/>
            <person name="Commichau F.M."/>
        </authorList>
    </citation>
    <scope>NUCLEOTIDE SEQUENCE [LARGE SCALE GENOMIC DNA]</scope>
    <source>
        <strain evidence="1 4">DSM 16086</strain>
    </source>
</reference>
<evidence type="ECO:0000313" key="3">
    <source>
        <dbReference type="Proteomes" id="UP000494201"/>
    </source>
</evidence>
<evidence type="ECO:0000313" key="1">
    <source>
        <dbReference type="EMBL" id="MBM2769349.1"/>
    </source>
</evidence>
<dbReference type="Proteomes" id="UP000494201">
    <property type="component" value="Unassembled WGS sequence"/>
</dbReference>
<name>A0A6P2GBV1_9BURK</name>
<evidence type="ECO:0000313" key="2">
    <source>
        <dbReference type="EMBL" id="VVU51085.1"/>
    </source>
</evidence>
<reference evidence="2 3" key="1">
    <citation type="submission" date="2019-09" db="EMBL/GenBank/DDBJ databases">
        <authorList>
            <person name="Depoorter E."/>
        </authorList>
    </citation>
    <scope>NUCLEOTIDE SEQUENCE [LARGE SCALE GENOMIC DNA]</scope>
    <source>
        <strain evidence="2">LMG 20980</strain>
    </source>
</reference>
<protein>
    <submittedName>
        <fullName evidence="2">Uncharacterized protein</fullName>
    </submittedName>
</protein>
<sequence>MSENETSTVPTISASAIWALERLADIRYGRDTPALGWSITRELIGAGFVRYPTNGRGSVSITAAGQTFLKNRK</sequence>
<proteinExistence type="predicted"/>
<organism evidence="2 3">
    <name type="scientific">Burkholderia anthina</name>
    <dbReference type="NCBI Taxonomy" id="179879"/>
    <lineage>
        <taxon>Bacteria</taxon>
        <taxon>Pseudomonadati</taxon>
        <taxon>Pseudomonadota</taxon>
        <taxon>Betaproteobacteria</taxon>
        <taxon>Burkholderiales</taxon>
        <taxon>Burkholderiaceae</taxon>
        <taxon>Burkholderia</taxon>
        <taxon>Burkholderia cepacia complex</taxon>
    </lineage>
</organism>